<organism evidence="1 2">
    <name type="scientific">Ectobacillus antri</name>
    <dbReference type="NCBI Taxonomy" id="2486280"/>
    <lineage>
        <taxon>Bacteria</taxon>
        <taxon>Bacillati</taxon>
        <taxon>Bacillota</taxon>
        <taxon>Bacilli</taxon>
        <taxon>Bacillales</taxon>
        <taxon>Bacillaceae</taxon>
        <taxon>Ectobacillus</taxon>
    </lineage>
</organism>
<dbReference type="InterPro" id="IPR025546">
    <property type="entry name" value="YqzH"/>
</dbReference>
<comment type="caution">
    <text evidence="1">The sequence shown here is derived from an EMBL/GenBank/DDBJ whole genome shotgun (WGS) entry which is preliminary data.</text>
</comment>
<dbReference type="RefSeq" id="WP_164464194.1">
    <property type="nucleotide sequence ID" value="NZ_JARRRY010000001.1"/>
</dbReference>
<proteinExistence type="predicted"/>
<name>A0ABT6H1W9_9BACI</name>
<reference evidence="1 2" key="1">
    <citation type="submission" date="2023-04" db="EMBL/GenBank/DDBJ databases">
        <title>Ectobacillus antri isolated from activated sludge.</title>
        <authorList>
            <person name="Yan P."/>
            <person name="Liu X."/>
        </authorList>
    </citation>
    <scope>NUCLEOTIDE SEQUENCE [LARGE SCALE GENOMIC DNA]</scope>
    <source>
        <strain evidence="1 2">C18H</strain>
    </source>
</reference>
<protein>
    <submittedName>
        <fullName evidence="1">YqzH family protein</fullName>
    </submittedName>
</protein>
<evidence type="ECO:0000313" key="2">
    <source>
        <dbReference type="Proteomes" id="UP001218246"/>
    </source>
</evidence>
<keyword evidence="2" id="KW-1185">Reference proteome</keyword>
<evidence type="ECO:0000313" key="1">
    <source>
        <dbReference type="EMBL" id="MDG5753406.1"/>
    </source>
</evidence>
<sequence>MNMLLLYKMIQARFYQYHCEEDALSEEECATLAKQVWKEYQQTGDNLHELIEDAVYEFLTK</sequence>
<gene>
    <name evidence="1" type="ORF">P6P90_05265</name>
</gene>
<dbReference type="Proteomes" id="UP001218246">
    <property type="component" value="Unassembled WGS sequence"/>
</dbReference>
<dbReference type="EMBL" id="JARULN010000002">
    <property type="protein sequence ID" value="MDG5753406.1"/>
    <property type="molecule type" value="Genomic_DNA"/>
</dbReference>
<accession>A0ABT6H1W9</accession>
<dbReference type="Pfam" id="PF14164">
    <property type="entry name" value="YqzH"/>
    <property type="match status" value="1"/>
</dbReference>